<accession>A0AAV2E902</accession>
<evidence type="ECO:0000313" key="4">
    <source>
        <dbReference type="EMBL" id="CAL1382354.1"/>
    </source>
</evidence>
<dbReference type="PROSITE" id="PS51473">
    <property type="entry name" value="GNK2"/>
    <property type="match status" value="1"/>
</dbReference>
<dbReference type="Gene3D" id="3.30.430.20">
    <property type="entry name" value="Gnk2 domain, C-X8-C-X2-C motif"/>
    <property type="match status" value="1"/>
</dbReference>
<gene>
    <name evidence="4" type="ORF">LTRI10_LOCUS23681</name>
</gene>
<reference evidence="4 5" key="1">
    <citation type="submission" date="2024-04" db="EMBL/GenBank/DDBJ databases">
        <authorList>
            <person name="Fracassetti M."/>
        </authorList>
    </citation>
    <scope>NUCLEOTIDE SEQUENCE [LARGE SCALE GENOMIC DNA]</scope>
</reference>
<proteinExistence type="predicted"/>
<dbReference type="AlphaFoldDB" id="A0AAV2E902"/>
<dbReference type="Proteomes" id="UP001497516">
    <property type="component" value="Chromosome 4"/>
</dbReference>
<dbReference type="Pfam" id="PF01657">
    <property type="entry name" value="Stress-antifung"/>
    <property type="match status" value="1"/>
</dbReference>
<keyword evidence="1" id="KW-0732">Signal</keyword>
<evidence type="ECO:0000259" key="3">
    <source>
        <dbReference type="PROSITE" id="PS51473"/>
    </source>
</evidence>
<evidence type="ECO:0000256" key="1">
    <source>
        <dbReference type="ARBA" id="ARBA00022729"/>
    </source>
</evidence>
<dbReference type="InterPro" id="IPR002902">
    <property type="entry name" value="GNK2"/>
</dbReference>
<dbReference type="EMBL" id="OZ034817">
    <property type="protein sequence ID" value="CAL1382354.1"/>
    <property type="molecule type" value="Genomic_DNA"/>
</dbReference>
<protein>
    <recommendedName>
        <fullName evidence="3">Gnk2-homologous domain-containing protein</fullName>
    </recommendedName>
</protein>
<sequence>MDLCGTKDDQRLCTASNSNGFCNPDDFKVENPMNFKATFLDSLAQSNIYDNGRKTGCHRITFEPPVYSYYCCGRDFEDRCPDCFGRAVKRMKDGCTSRSGGNVLLDICSLRYKRRPTSRR</sequence>
<evidence type="ECO:0000256" key="2">
    <source>
        <dbReference type="ARBA" id="ARBA00022737"/>
    </source>
</evidence>
<name>A0AAV2E902_9ROSI</name>
<feature type="domain" description="Gnk2-homologous" evidence="3">
    <location>
        <begin position="8"/>
        <end position="117"/>
    </location>
</feature>
<dbReference type="InterPro" id="IPR038408">
    <property type="entry name" value="GNK2_sf"/>
</dbReference>
<evidence type="ECO:0000313" key="5">
    <source>
        <dbReference type="Proteomes" id="UP001497516"/>
    </source>
</evidence>
<organism evidence="4 5">
    <name type="scientific">Linum trigynum</name>
    <dbReference type="NCBI Taxonomy" id="586398"/>
    <lineage>
        <taxon>Eukaryota</taxon>
        <taxon>Viridiplantae</taxon>
        <taxon>Streptophyta</taxon>
        <taxon>Embryophyta</taxon>
        <taxon>Tracheophyta</taxon>
        <taxon>Spermatophyta</taxon>
        <taxon>Magnoliopsida</taxon>
        <taxon>eudicotyledons</taxon>
        <taxon>Gunneridae</taxon>
        <taxon>Pentapetalae</taxon>
        <taxon>rosids</taxon>
        <taxon>fabids</taxon>
        <taxon>Malpighiales</taxon>
        <taxon>Linaceae</taxon>
        <taxon>Linum</taxon>
    </lineage>
</organism>
<keyword evidence="5" id="KW-1185">Reference proteome</keyword>
<keyword evidence="2" id="KW-0677">Repeat</keyword>